<comment type="caution">
    <text evidence="1">The sequence shown here is derived from an EMBL/GenBank/DDBJ whole genome shotgun (WGS) entry which is preliminary data.</text>
</comment>
<sequence length="41" mass="4738">MFAHKSDRVKTYVKVIEKFIENSRKYVGKSGKMIVNMALSC</sequence>
<protein>
    <submittedName>
        <fullName evidence="1">Uncharacterized protein</fullName>
    </submittedName>
</protein>
<dbReference type="STRING" id="500635.MITSMUL_04052"/>
<dbReference type="AlphaFoldDB" id="C9KLG8"/>
<evidence type="ECO:0000313" key="1">
    <source>
        <dbReference type="EMBL" id="EEX68982.1"/>
    </source>
</evidence>
<evidence type="ECO:0000313" key="2">
    <source>
        <dbReference type="Proteomes" id="UP000003671"/>
    </source>
</evidence>
<keyword evidence="2" id="KW-1185">Reference proteome</keyword>
<reference evidence="1" key="1">
    <citation type="submission" date="2009-09" db="EMBL/GenBank/DDBJ databases">
        <authorList>
            <person name="Weinstock G."/>
            <person name="Sodergren E."/>
            <person name="Clifton S."/>
            <person name="Fulton L."/>
            <person name="Fulton B."/>
            <person name="Courtney L."/>
            <person name="Fronick C."/>
            <person name="Harrison M."/>
            <person name="Strong C."/>
            <person name="Farmer C."/>
            <person name="Delahaunty K."/>
            <person name="Markovic C."/>
            <person name="Hall O."/>
            <person name="Minx P."/>
            <person name="Tomlinson C."/>
            <person name="Mitreva M."/>
            <person name="Nelson J."/>
            <person name="Hou S."/>
            <person name="Wollam A."/>
            <person name="Pepin K.H."/>
            <person name="Johnson M."/>
            <person name="Bhonagiri V."/>
            <person name="Nash W.E."/>
            <person name="Warren W."/>
            <person name="Chinwalla A."/>
            <person name="Mardis E.R."/>
            <person name="Wilson R.K."/>
        </authorList>
    </citation>
    <scope>NUCLEOTIDE SEQUENCE [LARGE SCALE GENOMIC DNA]</scope>
    <source>
        <strain evidence="1">DSM 20544</strain>
    </source>
</reference>
<dbReference type="HOGENOM" id="CLU_3272853_0_0_9"/>
<proteinExistence type="predicted"/>
<name>C9KLG8_9FIRM</name>
<dbReference type="Proteomes" id="UP000003671">
    <property type="component" value="Unassembled WGS sequence"/>
</dbReference>
<gene>
    <name evidence="1" type="ORF">MITSMUL_04052</name>
</gene>
<dbReference type="EMBL" id="ABWK02000012">
    <property type="protein sequence ID" value="EEX68982.1"/>
    <property type="molecule type" value="Genomic_DNA"/>
</dbReference>
<accession>C9KLG8</accession>
<organism evidence="1 2">
    <name type="scientific">Mitsuokella multacida DSM 20544</name>
    <dbReference type="NCBI Taxonomy" id="500635"/>
    <lineage>
        <taxon>Bacteria</taxon>
        <taxon>Bacillati</taxon>
        <taxon>Bacillota</taxon>
        <taxon>Negativicutes</taxon>
        <taxon>Selenomonadales</taxon>
        <taxon>Selenomonadaceae</taxon>
        <taxon>Mitsuokella</taxon>
    </lineage>
</organism>